<feature type="compositionally biased region" description="Low complexity" evidence="3">
    <location>
        <begin position="1596"/>
        <end position="1632"/>
    </location>
</feature>
<feature type="domain" description="DUF676" evidence="4">
    <location>
        <begin position="67"/>
        <end position="200"/>
    </location>
</feature>
<dbReference type="EnsemblFungi" id="EJT82528">
    <property type="protein sequence ID" value="EJT82528"/>
    <property type="gene ID" value="GGTG_02501"/>
</dbReference>
<evidence type="ECO:0000259" key="5">
    <source>
        <dbReference type="Pfam" id="PF22939"/>
    </source>
</evidence>
<keyword evidence="9" id="KW-1185">Reference proteome</keyword>
<feature type="region of interest" description="Disordered" evidence="3">
    <location>
        <begin position="27"/>
        <end position="49"/>
    </location>
</feature>
<sequence>MESPTRSRSSLTWSSRRTLIGTWSLRGTNQTSQTTATKPDVPKGSFKGPLGLTTLHEPPGGTAIADIVFVHGLNGGSQSTWSKGNVSSLYWPREWLPNDPAFEDVRIHAFGYPAGLGKAILGVEDFARTLLAEVKDSPSINQNGGNAHLIFVAHSMGGLVVKMAYILGRTEPQFRAVVDRISTIFFLATPHRGSTLAQTLSRVVTMVMGTRPHVDDLIPQSTTLRSIDEDFPSLCASIDILSFYETRPMSVGFVKTLIVDKSSAVMNLSNERRTPLDADHRNAAMFASQKDPSYLSIRKALAAVVSSLRETNQKRSRSDSHEDLTSVNHFLGVSAAPEDDLMTMDFARLPGSCEWLAHKDYYRSWRSISTRFLWLQGRPGTGKSFLAAHTILSLREAGVDCCYFFFRRGDATKSTIGACLRSLARQMATLHADVFAGIKKLASEAKDGPVEQNDDNSVFRKIFLSALLKIRPSRHQFWVIDAIDQCNSAEAVNFLVRIQEDWPVSILVTSRTGTESQRGVNRSKVYIRTETISEEDVQGDISLFLSSSMDLLPIAVSPEHSDSADMVAKITKKAGGSFLWASIVCSELQEACTEGEIRQVLDGMPPNMDSLYAQILSNMSKARFGKALATSILTWTANSFRALSTAEIKCPIEMDIKDKVDNIERAITKCCGQLVYVDTHSRVNLVHSTAREFLAQNSIESEFVVAKTEAHRRLGLICLEYILQSHEQSTRQLALATNADSRSSQLEHFPFMSYASAFLFHHLGLVPRVDDKMHTLLGRFFSSDAILGWIEIIAMTGDLQPVYHAGQVLNLLLSRVSRDLGALDDGDRAHKKLAMLDNWGDDLMHIATKFSSHLRQSPQSIHLLIPPFCPPDSSIHKQFASGFASIKVDGILAPAWDDCLSTVTYASGKKANFVAAGQGFFAVGMMNGSVILYDDLVFQEVLTLSHGEPVWKMAFAQDGSLLATAGAKRVRIWDTREGKEVSGFSIPSVCLALEFCENNAVLRAASKKNQLYEWDVKARQFCRERPIDWTAHLDEAYQLREPMLAAISPATSLLAVVYRGQEVVIWDPRRGRVHGIYDEETGSKRYVSAKGFSGGVPEPVRAIAFGDAIDTTLLAATYSIGDVHVYDTDSGVATAASQGVNSMVLAGSPDGRTLAGADSDGNLTLFDFKTLQPLYRIQLDTKLSPKGLVFSADSRRLLELRGNQCRLWEPTVLMRQDEPDVEHSDSASAVSTITPAISSAKRDESRIMAITCSSALPLVFCGRDDGSVWAYDISGETRMQRLFEQTATCGVNHLALDDTDRPLVLACGDLAGRVTVRKVDRTGGKGNANATWVVEDGPVSEVRCTSTGVLRQLLLSASRQRLLVVTADACMLWSLPPTTDGVQCLAHIDEPSGPVWASGPTNSGILLRAGPEGFRVYKWESLELIRTLPCSYTGTIDRVIALSHPRVLVSISRDAPATVLSKTTLGDWIQSWDLRKLLEGNTESPVEPAMEVSAHSAGIDSILGSFGTRLVVSTSGNWVSSLNIESAPTVSSEGRPDMASLVHHFFIPNDWISTLNKAMLGIGYGGEVLFARQPELAVIRRGLEVVGDTGASFNPRRPSLQQGQGRGGRSLLARSGGSRGTSFRGRSVSPMS</sequence>
<reference evidence="9" key="1">
    <citation type="submission" date="2010-07" db="EMBL/GenBank/DDBJ databases">
        <title>The genome sequence of Gaeumannomyces graminis var. tritici strain R3-111a-1.</title>
        <authorList>
            <consortium name="The Broad Institute Genome Sequencing Platform"/>
            <person name="Ma L.-J."/>
            <person name="Dead R."/>
            <person name="Young S."/>
            <person name="Zeng Q."/>
            <person name="Koehrsen M."/>
            <person name="Alvarado L."/>
            <person name="Berlin A."/>
            <person name="Chapman S.B."/>
            <person name="Chen Z."/>
            <person name="Freedman E."/>
            <person name="Gellesch M."/>
            <person name="Goldberg J."/>
            <person name="Griggs A."/>
            <person name="Gujja S."/>
            <person name="Heilman E.R."/>
            <person name="Heiman D."/>
            <person name="Hepburn T."/>
            <person name="Howarth C."/>
            <person name="Jen D."/>
            <person name="Larson L."/>
            <person name="Mehta T."/>
            <person name="Neiman D."/>
            <person name="Pearson M."/>
            <person name="Roberts A."/>
            <person name="Saif S."/>
            <person name="Shea T."/>
            <person name="Shenoy N."/>
            <person name="Sisk P."/>
            <person name="Stolte C."/>
            <person name="Sykes S."/>
            <person name="Walk T."/>
            <person name="White J."/>
            <person name="Yandava C."/>
            <person name="Haas B."/>
            <person name="Nusbaum C."/>
            <person name="Birren B."/>
        </authorList>
    </citation>
    <scope>NUCLEOTIDE SEQUENCE [LARGE SCALE GENOMIC DNA]</scope>
    <source>
        <strain evidence="9">R3-111a-1</strain>
    </source>
</reference>
<evidence type="ECO:0000256" key="2">
    <source>
        <dbReference type="ARBA" id="ARBA00022737"/>
    </source>
</evidence>
<dbReference type="Gene3D" id="2.130.10.10">
    <property type="entry name" value="YVTN repeat-like/Quinoprotein amine dehydrogenase"/>
    <property type="match status" value="3"/>
</dbReference>
<feature type="domain" description="Nephrocystin 3-like N-terminal" evidence="6">
    <location>
        <begin position="351"/>
        <end position="511"/>
    </location>
</feature>
<dbReference type="Gene3D" id="3.40.50.300">
    <property type="entry name" value="P-loop containing nucleotide triphosphate hydrolases"/>
    <property type="match status" value="1"/>
</dbReference>
<feature type="domain" description="GPI inositol-deacylase winged helix" evidence="5">
    <location>
        <begin position="617"/>
        <end position="705"/>
    </location>
</feature>
<evidence type="ECO:0000313" key="8">
    <source>
        <dbReference type="EnsemblFungi" id="EJT82528"/>
    </source>
</evidence>
<dbReference type="Pfam" id="PF05057">
    <property type="entry name" value="DUF676"/>
    <property type="match status" value="1"/>
</dbReference>
<dbReference type="InterPro" id="IPR001680">
    <property type="entry name" value="WD40_rpt"/>
</dbReference>
<dbReference type="Pfam" id="PF24883">
    <property type="entry name" value="NPHP3_N"/>
    <property type="match status" value="1"/>
</dbReference>
<feature type="compositionally biased region" description="Polar residues" evidence="3">
    <location>
        <begin position="27"/>
        <end position="37"/>
    </location>
</feature>
<feature type="region of interest" description="Disordered" evidence="3">
    <location>
        <begin position="1590"/>
        <end position="1632"/>
    </location>
</feature>
<evidence type="ECO:0000259" key="4">
    <source>
        <dbReference type="Pfam" id="PF05057"/>
    </source>
</evidence>
<keyword evidence="2" id="KW-0677">Repeat</keyword>
<dbReference type="SMART" id="SM00320">
    <property type="entry name" value="WD40"/>
    <property type="match status" value="3"/>
</dbReference>
<dbReference type="Pfam" id="PF22939">
    <property type="entry name" value="WHD_GPIID"/>
    <property type="match status" value="1"/>
</dbReference>
<reference evidence="7" key="2">
    <citation type="submission" date="2010-07" db="EMBL/GenBank/DDBJ databases">
        <authorList>
            <consortium name="The Broad Institute Genome Sequencing Platform"/>
            <consortium name="Broad Institute Genome Sequencing Center for Infectious Disease"/>
            <person name="Ma L.-J."/>
            <person name="Dead R."/>
            <person name="Young S."/>
            <person name="Zeng Q."/>
            <person name="Koehrsen M."/>
            <person name="Alvarado L."/>
            <person name="Berlin A."/>
            <person name="Chapman S.B."/>
            <person name="Chen Z."/>
            <person name="Freedman E."/>
            <person name="Gellesch M."/>
            <person name="Goldberg J."/>
            <person name="Griggs A."/>
            <person name="Gujja S."/>
            <person name="Heilman E.R."/>
            <person name="Heiman D."/>
            <person name="Hepburn T."/>
            <person name="Howarth C."/>
            <person name="Jen D."/>
            <person name="Larson L."/>
            <person name="Mehta T."/>
            <person name="Neiman D."/>
            <person name="Pearson M."/>
            <person name="Roberts A."/>
            <person name="Saif S."/>
            <person name="Shea T."/>
            <person name="Shenoy N."/>
            <person name="Sisk P."/>
            <person name="Stolte C."/>
            <person name="Sykes S."/>
            <person name="Walk T."/>
            <person name="White J."/>
            <person name="Yandava C."/>
            <person name="Haas B."/>
            <person name="Nusbaum C."/>
            <person name="Birren B."/>
        </authorList>
    </citation>
    <scope>NUCLEOTIDE SEQUENCE</scope>
    <source>
        <strain evidence="7">R3-111a-1</strain>
    </source>
</reference>
<evidence type="ECO:0000256" key="1">
    <source>
        <dbReference type="ARBA" id="ARBA00007920"/>
    </source>
</evidence>
<reference evidence="7" key="3">
    <citation type="submission" date="2010-09" db="EMBL/GenBank/DDBJ databases">
        <title>Annotation of Gaeumannomyces graminis var. tritici R3-111a-1.</title>
        <authorList>
            <consortium name="The Broad Institute Genome Sequencing Platform"/>
            <person name="Ma L.-J."/>
            <person name="Dead R."/>
            <person name="Young S.K."/>
            <person name="Zeng Q."/>
            <person name="Gargeya S."/>
            <person name="Fitzgerald M."/>
            <person name="Haas B."/>
            <person name="Abouelleil A."/>
            <person name="Alvarado L."/>
            <person name="Arachchi H.M."/>
            <person name="Berlin A."/>
            <person name="Brown A."/>
            <person name="Chapman S.B."/>
            <person name="Chen Z."/>
            <person name="Dunbar C."/>
            <person name="Freedman E."/>
            <person name="Gearin G."/>
            <person name="Gellesch M."/>
            <person name="Goldberg J."/>
            <person name="Griggs A."/>
            <person name="Gujja S."/>
            <person name="Heiman D."/>
            <person name="Howarth C."/>
            <person name="Larson L."/>
            <person name="Lui A."/>
            <person name="MacDonald P.J.P."/>
            <person name="Mehta T."/>
            <person name="Montmayeur A."/>
            <person name="Murphy C."/>
            <person name="Neiman D."/>
            <person name="Pearson M."/>
            <person name="Priest M."/>
            <person name="Roberts A."/>
            <person name="Saif S."/>
            <person name="Shea T."/>
            <person name="Shenoy N."/>
            <person name="Sisk P."/>
            <person name="Stolte C."/>
            <person name="Sykes S."/>
            <person name="Yandava C."/>
            <person name="Wortman J."/>
            <person name="Nusbaum C."/>
            <person name="Birren B."/>
        </authorList>
    </citation>
    <scope>NUCLEOTIDE SEQUENCE</scope>
    <source>
        <strain evidence="7">R3-111a-1</strain>
    </source>
</reference>
<dbReference type="InterPro" id="IPR027417">
    <property type="entry name" value="P-loop_NTPase"/>
</dbReference>
<dbReference type="EMBL" id="GL385395">
    <property type="protein sequence ID" value="EJT82528.1"/>
    <property type="molecule type" value="Genomic_DNA"/>
</dbReference>
<dbReference type="GeneID" id="20342959"/>
<accession>J3NMJ5</accession>
<gene>
    <name evidence="8" type="primary">20342959</name>
    <name evidence="7" type="ORF">GGTG_02501</name>
</gene>
<protein>
    <submittedName>
        <fullName evidence="7 8">Uncharacterized protein</fullName>
    </submittedName>
</protein>
<dbReference type="SUPFAM" id="SSF52540">
    <property type="entry name" value="P-loop containing nucleoside triphosphate hydrolases"/>
    <property type="match status" value="1"/>
</dbReference>
<dbReference type="InterPro" id="IPR056884">
    <property type="entry name" value="NPHP3-like_N"/>
</dbReference>
<comment type="similarity">
    <text evidence="1">Belongs to the putative lipase ROG1 family.</text>
</comment>
<dbReference type="RefSeq" id="XP_009218537.1">
    <property type="nucleotide sequence ID" value="XM_009220273.1"/>
</dbReference>
<dbReference type="HOGENOM" id="CLU_001384_1_0_1"/>
<dbReference type="Gene3D" id="3.40.50.1820">
    <property type="entry name" value="alpha/beta hydrolase"/>
    <property type="match status" value="1"/>
</dbReference>
<dbReference type="InterPro" id="IPR015943">
    <property type="entry name" value="WD40/YVTN_repeat-like_dom_sf"/>
</dbReference>
<organism evidence="7">
    <name type="scientific">Gaeumannomyces tritici (strain R3-111a-1)</name>
    <name type="common">Wheat and barley take-all root rot fungus</name>
    <name type="synonym">Gaeumannomyces graminis var. tritici</name>
    <dbReference type="NCBI Taxonomy" id="644352"/>
    <lineage>
        <taxon>Eukaryota</taxon>
        <taxon>Fungi</taxon>
        <taxon>Dikarya</taxon>
        <taxon>Ascomycota</taxon>
        <taxon>Pezizomycotina</taxon>
        <taxon>Sordariomycetes</taxon>
        <taxon>Sordariomycetidae</taxon>
        <taxon>Magnaporthales</taxon>
        <taxon>Magnaporthaceae</taxon>
        <taxon>Gaeumannomyces</taxon>
    </lineage>
</organism>
<reference evidence="8" key="5">
    <citation type="submission" date="2018-04" db="UniProtKB">
        <authorList>
            <consortium name="EnsemblFungi"/>
        </authorList>
    </citation>
    <scope>IDENTIFICATION</scope>
    <source>
        <strain evidence="8">R3-111a-1</strain>
    </source>
</reference>
<dbReference type="InterPro" id="IPR007751">
    <property type="entry name" value="DUF676_lipase-like"/>
</dbReference>
<reference evidence="8" key="4">
    <citation type="journal article" date="2015" name="G3 (Bethesda)">
        <title>Genome sequences of three phytopathogenic species of the Magnaporthaceae family of fungi.</title>
        <authorList>
            <person name="Okagaki L.H."/>
            <person name="Nunes C.C."/>
            <person name="Sailsbery J."/>
            <person name="Clay B."/>
            <person name="Brown D."/>
            <person name="John T."/>
            <person name="Oh Y."/>
            <person name="Young N."/>
            <person name="Fitzgerald M."/>
            <person name="Haas B.J."/>
            <person name="Zeng Q."/>
            <person name="Young S."/>
            <person name="Adiconis X."/>
            <person name="Fan L."/>
            <person name="Levin J.Z."/>
            <person name="Mitchell T.K."/>
            <person name="Okubara P.A."/>
            <person name="Farman M.L."/>
            <person name="Kohn L.M."/>
            <person name="Birren B."/>
            <person name="Ma L.-J."/>
            <person name="Dean R.A."/>
        </authorList>
    </citation>
    <scope>NUCLEOTIDE SEQUENCE</scope>
    <source>
        <strain evidence="8">R3-111a-1</strain>
    </source>
</reference>
<evidence type="ECO:0000313" key="9">
    <source>
        <dbReference type="Proteomes" id="UP000006039"/>
    </source>
</evidence>
<dbReference type="VEuPathDB" id="FungiDB:GGTG_02501"/>
<dbReference type="OrthoDB" id="194358at2759"/>
<dbReference type="InterPro" id="IPR036322">
    <property type="entry name" value="WD40_repeat_dom_sf"/>
</dbReference>
<dbReference type="InterPro" id="IPR029058">
    <property type="entry name" value="AB_hydrolase_fold"/>
</dbReference>
<dbReference type="Pfam" id="PF00400">
    <property type="entry name" value="WD40"/>
    <property type="match status" value="1"/>
</dbReference>
<dbReference type="PANTHER" id="PTHR10039:SF16">
    <property type="entry name" value="GPI INOSITOL-DEACYLASE"/>
    <property type="match status" value="1"/>
</dbReference>
<dbReference type="Proteomes" id="UP000006039">
    <property type="component" value="Unassembled WGS sequence"/>
</dbReference>
<dbReference type="InterPro" id="IPR054471">
    <property type="entry name" value="GPIID_WHD"/>
</dbReference>
<proteinExistence type="inferred from homology"/>
<name>J3NMJ5_GAET3</name>
<dbReference type="SUPFAM" id="SSF53474">
    <property type="entry name" value="alpha/beta-Hydrolases"/>
    <property type="match status" value="1"/>
</dbReference>
<dbReference type="eggNOG" id="KOG2029">
    <property type="taxonomic scope" value="Eukaryota"/>
</dbReference>
<evidence type="ECO:0000259" key="6">
    <source>
        <dbReference type="Pfam" id="PF24883"/>
    </source>
</evidence>
<evidence type="ECO:0000313" key="7">
    <source>
        <dbReference type="EMBL" id="EJT82528.1"/>
    </source>
</evidence>
<evidence type="ECO:0000256" key="3">
    <source>
        <dbReference type="SAM" id="MobiDB-lite"/>
    </source>
</evidence>
<dbReference type="SUPFAM" id="SSF50978">
    <property type="entry name" value="WD40 repeat-like"/>
    <property type="match status" value="2"/>
</dbReference>
<dbReference type="PANTHER" id="PTHR10039">
    <property type="entry name" value="AMELOGENIN"/>
    <property type="match status" value="1"/>
</dbReference>